<evidence type="ECO:0008006" key="4">
    <source>
        <dbReference type="Google" id="ProtNLM"/>
    </source>
</evidence>
<organism evidence="2 3">
    <name type="scientific">Geobacter benzoatilyticus</name>
    <dbReference type="NCBI Taxonomy" id="2815309"/>
    <lineage>
        <taxon>Bacteria</taxon>
        <taxon>Pseudomonadati</taxon>
        <taxon>Thermodesulfobacteriota</taxon>
        <taxon>Desulfuromonadia</taxon>
        <taxon>Geobacterales</taxon>
        <taxon>Geobacteraceae</taxon>
        <taxon>Geobacter</taxon>
    </lineage>
</organism>
<accession>A0ABX7Q1Z4</accession>
<proteinExistence type="predicted"/>
<name>A0ABX7Q1Z4_9BACT</name>
<evidence type="ECO:0000256" key="1">
    <source>
        <dbReference type="SAM" id="SignalP"/>
    </source>
</evidence>
<evidence type="ECO:0000313" key="2">
    <source>
        <dbReference type="EMBL" id="QSV45126.1"/>
    </source>
</evidence>
<feature type="chain" id="PRO_5045816060" description="TraB/GumN family protein" evidence="1">
    <location>
        <begin position="29"/>
        <end position="147"/>
    </location>
</feature>
<dbReference type="Proteomes" id="UP000663651">
    <property type="component" value="Chromosome"/>
</dbReference>
<gene>
    <name evidence="2" type="ORF">JZM60_13405</name>
</gene>
<sequence>MKFTKLTCLCCALALVGGMAVTCLDASATEVVSLSDTSVNPKEMPLLNGETWQAMTSGEKVAFVWGIGHVVTMEREVEEKRPELKKAGLASKMAEGLAGMPMKEVVFMVDKYYTDNSGSLSDPVMKVIWDRIVKPRIKAGFYEETRE</sequence>
<feature type="signal peptide" evidence="1">
    <location>
        <begin position="1"/>
        <end position="28"/>
    </location>
</feature>
<dbReference type="RefSeq" id="WP_207162932.1">
    <property type="nucleotide sequence ID" value="NZ_CP071382.1"/>
</dbReference>
<evidence type="ECO:0000313" key="3">
    <source>
        <dbReference type="Proteomes" id="UP000663651"/>
    </source>
</evidence>
<keyword evidence="1" id="KW-0732">Signal</keyword>
<reference evidence="2 3" key="1">
    <citation type="submission" date="2021-03" db="EMBL/GenBank/DDBJ databases">
        <title>Geobacter metallireducens gen. nov. sp. nov., a microorganism capable of coupling the complete oxidation of organic compounds to the reduction of iron and other metals.</title>
        <authorList>
            <person name="Li Y."/>
        </authorList>
    </citation>
    <scope>NUCLEOTIDE SEQUENCE [LARGE SCALE GENOMIC DNA]</scope>
    <source>
        <strain evidence="2 3">Jerry-YX</strain>
    </source>
</reference>
<protein>
    <recommendedName>
        <fullName evidence="4">TraB/GumN family protein</fullName>
    </recommendedName>
</protein>
<dbReference type="EMBL" id="CP071382">
    <property type="protein sequence ID" value="QSV45126.1"/>
    <property type="molecule type" value="Genomic_DNA"/>
</dbReference>
<keyword evidence="3" id="KW-1185">Reference proteome</keyword>